<dbReference type="Proteomes" id="UP000233837">
    <property type="component" value="Unassembled WGS sequence"/>
</dbReference>
<accession>A0A2I0VBJ5</accession>
<keyword evidence="2" id="KW-1185">Reference proteome</keyword>
<name>A0A2I0VBJ5_9ASPA</name>
<evidence type="ECO:0000313" key="2">
    <source>
        <dbReference type="Proteomes" id="UP000233837"/>
    </source>
</evidence>
<protein>
    <submittedName>
        <fullName evidence="1">Uncharacterized protein</fullName>
    </submittedName>
</protein>
<reference evidence="1 2" key="2">
    <citation type="journal article" date="2017" name="Nature">
        <title>The Apostasia genome and the evolution of orchids.</title>
        <authorList>
            <person name="Zhang G.Q."/>
            <person name="Liu K.W."/>
            <person name="Li Z."/>
            <person name="Lohaus R."/>
            <person name="Hsiao Y.Y."/>
            <person name="Niu S.C."/>
            <person name="Wang J.Y."/>
            <person name="Lin Y.C."/>
            <person name="Xu Q."/>
            <person name="Chen L.J."/>
            <person name="Yoshida K."/>
            <person name="Fujiwara S."/>
            <person name="Wang Z.W."/>
            <person name="Zhang Y.Q."/>
            <person name="Mitsuda N."/>
            <person name="Wang M."/>
            <person name="Liu G.H."/>
            <person name="Pecoraro L."/>
            <person name="Huang H.X."/>
            <person name="Xiao X.J."/>
            <person name="Lin M."/>
            <person name="Wu X.Y."/>
            <person name="Wu W.L."/>
            <person name="Chen Y.Y."/>
            <person name="Chang S.B."/>
            <person name="Sakamoto S."/>
            <person name="Ohme-Takagi M."/>
            <person name="Yagi M."/>
            <person name="Zeng S.J."/>
            <person name="Shen C.Y."/>
            <person name="Yeh C.M."/>
            <person name="Luo Y.B."/>
            <person name="Tsai W.C."/>
            <person name="Van de Peer Y."/>
            <person name="Liu Z.J."/>
        </authorList>
    </citation>
    <scope>NUCLEOTIDE SEQUENCE [LARGE SCALE GENOMIC DNA]</scope>
    <source>
        <tissue evidence="1">The whole plant</tissue>
    </source>
</reference>
<gene>
    <name evidence="1" type="ORF">MA16_Dca024659</name>
</gene>
<proteinExistence type="predicted"/>
<sequence>MFCTIECQVRRRLGALAFEGVAVGMFCTRESQVRRRLAALACEGVGVARKQELEVVKLGGVRVSVRWDWRGMREKMRDVCGWEYERDVLAVMNKSL</sequence>
<evidence type="ECO:0000313" key="1">
    <source>
        <dbReference type="EMBL" id="PKU60785.1"/>
    </source>
</evidence>
<reference evidence="1 2" key="1">
    <citation type="journal article" date="2016" name="Sci. Rep.">
        <title>The Dendrobium catenatum Lindl. genome sequence provides insights into polysaccharide synthase, floral development and adaptive evolution.</title>
        <authorList>
            <person name="Zhang G.Q."/>
            <person name="Xu Q."/>
            <person name="Bian C."/>
            <person name="Tsai W.C."/>
            <person name="Yeh C.M."/>
            <person name="Liu K.W."/>
            <person name="Yoshida K."/>
            <person name="Zhang L.S."/>
            <person name="Chang S.B."/>
            <person name="Chen F."/>
            <person name="Shi Y."/>
            <person name="Su Y.Y."/>
            <person name="Zhang Y.Q."/>
            <person name="Chen L.J."/>
            <person name="Yin Y."/>
            <person name="Lin M."/>
            <person name="Huang H."/>
            <person name="Deng H."/>
            <person name="Wang Z.W."/>
            <person name="Zhu S.L."/>
            <person name="Zhao X."/>
            <person name="Deng C."/>
            <person name="Niu S.C."/>
            <person name="Huang J."/>
            <person name="Wang M."/>
            <person name="Liu G.H."/>
            <person name="Yang H.J."/>
            <person name="Xiao X.J."/>
            <person name="Hsiao Y.Y."/>
            <person name="Wu W.L."/>
            <person name="Chen Y.Y."/>
            <person name="Mitsuda N."/>
            <person name="Ohme-Takagi M."/>
            <person name="Luo Y.B."/>
            <person name="Van de Peer Y."/>
            <person name="Liu Z.J."/>
        </authorList>
    </citation>
    <scope>NUCLEOTIDE SEQUENCE [LARGE SCALE GENOMIC DNA]</scope>
    <source>
        <tissue evidence="1">The whole plant</tissue>
    </source>
</reference>
<organism evidence="1 2">
    <name type="scientific">Dendrobium catenatum</name>
    <dbReference type="NCBI Taxonomy" id="906689"/>
    <lineage>
        <taxon>Eukaryota</taxon>
        <taxon>Viridiplantae</taxon>
        <taxon>Streptophyta</taxon>
        <taxon>Embryophyta</taxon>
        <taxon>Tracheophyta</taxon>
        <taxon>Spermatophyta</taxon>
        <taxon>Magnoliopsida</taxon>
        <taxon>Liliopsida</taxon>
        <taxon>Asparagales</taxon>
        <taxon>Orchidaceae</taxon>
        <taxon>Epidendroideae</taxon>
        <taxon>Malaxideae</taxon>
        <taxon>Dendrobiinae</taxon>
        <taxon>Dendrobium</taxon>
    </lineage>
</organism>
<dbReference type="EMBL" id="KZ503882">
    <property type="protein sequence ID" value="PKU60785.1"/>
    <property type="molecule type" value="Genomic_DNA"/>
</dbReference>
<dbReference type="AlphaFoldDB" id="A0A2I0VBJ5"/>